<name>A0AAV1PWE4_SCOSC</name>
<proteinExistence type="predicted"/>
<reference evidence="1 2" key="1">
    <citation type="submission" date="2024-01" db="EMBL/GenBank/DDBJ databases">
        <authorList>
            <person name="Alioto T."/>
            <person name="Alioto T."/>
            <person name="Gomez Garrido J."/>
        </authorList>
    </citation>
    <scope>NUCLEOTIDE SEQUENCE [LARGE SCALE GENOMIC DNA]</scope>
</reference>
<gene>
    <name evidence="1" type="ORF">FSCOSCO3_A008454</name>
</gene>
<organism evidence="1 2">
    <name type="scientific">Scomber scombrus</name>
    <name type="common">Atlantic mackerel</name>
    <name type="synonym">Scomber vernalis</name>
    <dbReference type="NCBI Taxonomy" id="13677"/>
    <lineage>
        <taxon>Eukaryota</taxon>
        <taxon>Metazoa</taxon>
        <taxon>Chordata</taxon>
        <taxon>Craniata</taxon>
        <taxon>Vertebrata</taxon>
        <taxon>Euteleostomi</taxon>
        <taxon>Actinopterygii</taxon>
        <taxon>Neopterygii</taxon>
        <taxon>Teleostei</taxon>
        <taxon>Neoteleostei</taxon>
        <taxon>Acanthomorphata</taxon>
        <taxon>Pelagiaria</taxon>
        <taxon>Scombriformes</taxon>
        <taxon>Scombridae</taxon>
        <taxon>Scomber</taxon>
    </lineage>
</organism>
<accession>A0AAV1PWE4</accession>
<evidence type="ECO:0000313" key="2">
    <source>
        <dbReference type="Proteomes" id="UP001314229"/>
    </source>
</evidence>
<dbReference type="AlphaFoldDB" id="A0AAV1PWE4"/>
<keyword evidence="2" id="KW-1185">Reference proteome</keyword>
<sequence>MLRTFDPRIIHFYTNALFVSIFLKPEEAGQGGSVQHGEIALRCLFYTFSHQVYKLSLLQHIYLHSIGCDSVKFTGNLPQNAFTATRHMETGLLVSVIELHVEEQVTILIHVFPYSQMLDIDLHEYNREQSPIKSY</sequence>
<comment type="caution">
    <text evidence="1">The sequence shown here is derived from an EMBL/GenBank/DDBJ whole genome shotgun (WGS) entry which is preliminary data.</text>
</comment>
<protein>
    <submittedName>
        <fullName evidence="1">Uncharacterized protein</fullName>
    </submittedName>
</protein>
<dbReference type="EMBL" id="CAWUFR010000289">
    <property type="protein sequence ID" value="CAK6975229.1"/>
    <property type="molecule type" value="Genomic_DNA"/>
</dbReference>
<dbReference type="Proteomes" id="UP001314229">
    <property type="component" value="Unassembled WGS sequence"/>
</dbReference>
<evidence type="ECO:0000313" key="1">
    <source>
        <dbReference type="EMBL" id="CAK6975229.1"/>
    </source>
</evidence>